<organism evidence="1">
    <name type="scientific">Oryza sativa subsp. japonica</name>
    <name type="common">Rice</name>
    <dbReference type="NCBI Taxonomy" id="39947"/>
    <lineage>
        <taxon>Eukaryota</taxon>
        <taxon>Viridiplantae</taxon>
        <taxon>Streptophyta</taxon>
        <taxon>Embryophyta</taxon>
        <taxon>Tracheophyta</taxon>
        <taxon>Spermatophyta</taxon>
        <taxon>Magnoliopsida</taxon>
        <taxon>Liliopsida</taxon>
        <taxon>Poales</taxon>
        <taxon>Poaceae</taxon>
        <taxon>BOP clade</taxon>
        <taxon>Oryzoideae</taxon>
        <taxon>Oryzeae</taxon>
        <taxon>Oryzinae</taxon>
        <taxon>Oryza</taxon>
        <taxon>Oryza sativa</taxon>
    </lineage>
</organism>
<dbReference type="AlphaFoldDB" id="Q2QMH4"/>
<reference evidence="1" key="2">
    <citation type="submission" date="2005-04" db="EMBL/GenBank/DDBJ databases">
        <authorList>
            <person name="Buell C.R."/>
            <person name="Wing R.A."/>
            <person name="McCombie W.A."/>
            <person name="Ouyang S."/>
        </authorList>
    </citation>
    <scope>NUCLEOTIDE SEQUENCE</scope>
</reference>
<gene>
    <name evidence="1" type="ordered locus">LOC_Os12g41150</name>
</gene>
<name>Q2QMH4_ORYSJ</name>
<reference evidence="1" key="1">
    <citation type="journal article" date="2005" name="BMC Biol.">
        <title>The sequence of rice chromosomes 11 and 12, rich in disease resistance genes and recent gene duplications.</title>
        <authorList>
            <consortium name="The rice chromosomes 11 and 12 sequencing consortia"/>
        </authorList>
    </citation>
    <scope>NUCLEOTIDE SEQUENCE [LARGE SCALE GENOMIC DNA]</scope>
</reference>
<protein>
    <submittedName>
        <fullName evidence="1">Retrotransposon, putative, centromere-specific</fullName>
    </submittedName>
</protein>
<dbReference type="EMBL" id="DP000011">
    <property type="protein sequence ID" value="ABA99820.1"/>
    <property type="molecule type" value="Genomic_DNA"/>
</dbReference>
<reference evidence="1" key="3">
    <citation type="submission" date="2006-01" db="EMBL/GenBank/DDBJ databases">
        <authorList>
            <person name="Buell R."/>
        </authorList>
    </citation>
    <scope>NUCLEOTIDE SEQUENCE</scope>
</reference>
<proteinExistence type="predicted"/>
<evidence type="ECO:0000313" key="1">
    <source>
        <dbReference type="EMBL" id="ABA99820.1"/>
    </source>
</evidence>
<accession>Q2QMH4</accession>
<sequence length="118" mass="12250">MKPPLPPPSSLTLSHASASSLVPSCGSLAALRLRGGPIPDRVSDGMAAFAPLQFVLCRSSQKRVAQSFNPCRQGTPAARIAAQSPRVPLELDECPRGRVDAHHKFAVTIGGGVSVAKA</sequence>